<organism evidence="8 9">
    <name type="scientific">Sarocladium strictum</name>
    <name type="common">Black bundle disease fungus</name>
    <name type="synonym">Acremonium strictum</name>
    <dbReference type="NCBI Taxonomy" id="5046"/>
    <lineage>
        <taxon>Eukaryota</taxon>
        <taxon>Fungi</taxon>
        <taxon>Dikarya</taxon>
        <taxon>Ascomycota</taxon>
        <taxon>Pezizomycotina</taxon>
        <taxon>Sordariomycetes</taxon>
        <taxon>Hypocreomycetidae</taxon>
        <taxon>Hypocreales</taxon>
        <taxon>Sarocladiaceae</taxon>
        <taxon>Sarocladium</taxon>
    </lineage>
</organism>
<gene>
    <name evidence="8" type="ORF">NLU13_3444</name>
</gene>
<accession>A0AA39GMC3</accession>
<comment type="similarity">
    <text evidence="1">Belongs to the R-transferase family.</text>
</comment>
<dbReference type="PANTHER" id="PTHR21367:SF1">
    <property type="entry name" value="ARGINYL-TRNA--PROTEIN TRANSFERASE 1"/>
    <property type="match status" value="1"/>
</dbReference>
<dbReference type="GO" id="GO:0004057">
    <property type="term" value="F:arginyl-tRNA--protein transferase activity"/>
    <property type="evidence" value="ECO:0007669"/>
    <property type="project" value="UniProtKB-EC"/>
</dbReference>
<dbReference type="EMBL" id="JAPDFR010000002">
    <property type="protein sequence ID" value="KAK0389871.1"/>
    <property type="molecule type" value="Genomic_DNA"/>
</dbReference>
<comment type="caution">
    <text evidence="8">The sequence shown here is derived from an EMBL/GenBank/DDBJ whole genome shotgun (WGS) entry which is preliminary data.</text>
</comment>
<evidence type="ECO:0000256" key="5">
    <source>
        <dbReference type="SAM" id="MobiDB-lite"/>
    </source>
</evidence>
<dbReference type="InterPro" id="IPR007471">
    <property type="entry name" value="N-end_Aminoacyl_Trfase_N"/>
</dbReference>
<sequence length="442" mass="50586">MPPLASTKAPDGSEYEYVTPHGYGQSSRCGYCGNKGQNQSKSYSYYANATSISTDFYQKLLDRSWRRSGNLMYRPNQRRSCCPHYTIRLDSNEFKPTKSQRQVINRFNAYVLGEQYIKETARLYPRSREQAKQRETEFILTERIHEAEYARLKTLPEPAHKLEVTLESNEFTEEKYLVYNNYQKEVHKDPPSDRTRRGFKRFLCSSPLRSTTMIDKNGREKRLGSYHQCYRLDGKLVAVGILDLLPQCVSSVYFMYDESIARFGPGKLSALGEIALASEEGYQWWYPGFYIHSCPKMRYKMDYAPQMILDPEALTWDTLDRTMLDLLDKKPYVSRSRELRGSAEDEAETNDVGSGDDSSLFGSGLPGIPTVSEMERFDLDEIPVKCWKDLDVLLQTTDLGGWSESSIRGPGGVKLMVAEMVAAMGPDCIPRLCLDFAEMMGD</sequence>
<proteinExistence type="inferred from homology"/>
<feature type="region of interest" description="Disordered" evidence="5">
    <location>
        <begin position="337"/>
        <end position="362"/>
    </location>
</feature>
<evidence type="ECO:0000313" key="8">
    <source>
        <dbReference type="EMBL" id="KAK0389871.1"/>
    </source>
</evidence>
<feature type="compositionally biased region" description="Low complexity" evidence="5">
    <location>
        <begin position="353"/>
        <end position="362"/>
    </location>
</feature>
<protein>
    <recommendedName>
        <fullName evidence="2">arginyltransferase</fullName>
        <ecNumber evidence="2">2.3.2.8</ecNumber>
    </recommendedName>
</protein>
<dbReference type="EC" id="2.3.2.8" evidence="2"/>
<dbReference type="Pfam" id="PF04377">
    <property type="entry name" value="ATE_C"/>
    <property type="match status" value="1"/>
</dbReference>
<evidence type="ECO:0000256" key="1">
    <source>
        <dbReference type="ARBA" id="ARBA00009991"/>
    </source>
</evidence>
<dbReference type="SUPFAM" id="SSF55729">
    <property type="entry name" value="Acyl-CoA N-acyltransferases (Nat)"/>
    <property type="match status" value="1"/>
</dbReference>
<feature type="domain" description="N-end rule aminoacyl transferase C-terminal" evidence="7">
    <location>
        <begin position="174"/>
        <end position="310"/>
    </location>
</feature>
<dbReference type="Pfam" id="PF04376">
    <property type="entry name" value="ATE_N"/>
    <property type="match status" value="1"/>
</dbReference>
<dbReference type="PANTHER" id="PTHR21367">
    <property type="entry name" value="ARGININE-TRNA-PROTEIN TRANSFERASE 1"/>
    <property type="match status" value="1"/>
</dbReference>
<dbReference type="InterPro" id="IPR016181">
    <property type="entry name" value="Acyl_CoA_acyltransferase"/>
</dbReference>
<evidence type="ECO:0000256" key="3">
    <source>
        <dbReference type="ARBA" id="ARBA00022679"/>
    </source>
</evidence>
<dbReference type="InterPro" id="IPR030700">
    <property type="entry name" value="N-end_Aminoacyl_Trfase"/>
</dbReference>
<evidence type="ECO:0000256" key="4">
    <source>
        <dbReference type="ARBA" id="ARBA00023315"/>
    </source>
</evidence>
<reference evidence="8" key="1">
    <citation type="submission" date="2022-10" db="EMBL/GenBank/DDBJ databases">
        <title>Determination and structural analysis of whole genome sequence of Sarocladium strictum F4-1.</title>
        <authorList>
            <person name="Hu L."/>
            <person name="Jiang Y."/>
        </authorList>
    </citation>
    <scope>NUCLEOTIDE SEQUENCE</scope>
    <source>
        <strain evidence="8">F4-1</strain>
    </source>
</reference>
<evidence type="ECO:0000259" key="6">
    <source>
        <dbReference type="Pfam" id="PF04376"/>
    </source>
</evidence>
<evidence type="ECO:0000313" key="9">
    <source>
        <dbReference type="Proteomes" id="UP001175261"/>
    </source>
</evidence>
<keyword evidence="3" id="KW-0808">Transferase</keyword>
<dbReference type="Proteomes" id="UP001175261">
    <property type="component" value="Unassembled WGS sequence"/>
</dbReference>
<dbReference type="InterPro" id="IPR007472">
    <property type="entry name" value="N-end_Aminoacyl_Trfase_C"/>
</dbReference>
<feature type="domain" description="N-end aminoacyl transferase N-terminal" evidence="6">
    <location>
        <begin position="27"/>
        <end position="102"/>
    </location>
</feature>
<evidence type="ECO:0000256" key="2">
    <source>
        <dbReference type="ARBA" id="ARBA00012025"/>
    </source>
</evidence>
<evidence type="ECO:0000259" key="7">
    <source>
        <dbReference type="Pfam" id="PF04377"/>
    </source>
</evidence>
<keyword evidence="4" id="KW-0012">Acyltransferase</keyword>
<dbReference type="GO" id="GO:0005737">
    <property type="term" value="C:cytoplasm"/>
    <property type="evidence" value="ECO:0007669"/>
    <property type="project" value="TreeGrafter"/>
</dbReference>
<keyword evidence="9" id="KW-1185">Reference proteome</keyword>
<name>A0AA39GMC3_SARSR</name>
<dbReference type="AlphaFoldDB" id="A0AA39GMC3"/>